<dbReference type="Proteomes" id="UP001246473">
    <property type="component" value="Unassembled WGS sequence"/>
</dbReference>
<comment type="caution">
    <text evidence="1">The sequence shown here is derived from an EMBL/GenBank/DDBJ whole genome shotgun (WGS) entry which is preliminary data.</text>
</comment>
<name>A0AAP5QGE5_9BURK</name>
<protein>
    <submittedName>
        <fullName evidence="1">Uncharacterized protein</fullName>
    </submittedName>
</protein>
<dbReference type="GeneID" id="66513591"/>
<evidence type="ECO:0000313" key="1">
    <source>
        <dbReference type="EMBL" id="MDT8842679.1"/>
    </source>
</evidence>
<evidence type="ECO:0000313" key="2">
    <source>
        <dbReference type="Proteomes" id="UP001246473"/>
    </source>
</evidence>
<dbReference type="EMBL" id="JANSLM010000018">
    <property type="protein sequence ID" value="MDT8842679.1"/>
    <property type="molecule type" value="Genomic_DNA"/>
</dbReference>
<dbReference type="AlphaFoldDB" id="A0AAP5QGE5"/>
<dbReference type="RefSeq" id="WP_235429586.1">
    <property type="nucleotide sequence ID" value="NZ_CP010025.1"/>
</dbReference>
<proteinExistence type="predicted"/>
<accession>A0AAP5QGE5</accession>
<gene>
    <name evidence="1" type="ORF">ParKJ_35155</name>
</gene>
<reference evidence="1" key="1">
    <citation type="submission" date="2022-08" db="EMBL/GenBank/DDBJ databases">
        <authorList>
            <person name="Kim S.-J."/>
        </authorList>
    </citation>
    <scope>NUCLEOTIDE SEQUENCE</scope>
    <source>
        <strain evidence="1">KJ</strain>
    </source>
</reference>
<sequence>MMKPLTVDQFRTQLGAMLRDVPYGTTADLTDYAVAFWDGSKVVYAFLSEDGSGQIDDEFELGDYEWDHWHDDFVRWISEPLFSVRPELRKRAATAPTHGGH</sequence>
<organism evidence="1 2">
    <name type="scientific">Paraburkholderia fungorum</name>
    <dbReference type="NCBI Taxonomy" id="134537"/>
    <lineage>
        <taxon>Bacteria</taxon>
        <taxon>Pseudomonadati</taxon>
        <taxon>Pseudomonadota</taxon>
        <taxon>Betaproteobacteria</taxon>
        <taxon>Burkholderiales</taxon>
        <taxon>Burkholderiaceae</taxon>
        <taxon>Paraburkholderia</taxon>
    </lineage>
</organism>